<feature type="region of interest" description="Disordered" evidence="1">
    <location>
        <begin position="874"/>
        <end position="907"/>
    </location>
</feature>
<gene>
    <name evidence="3" type="ORF">WN55_07499</name>
</gene>
<dbReference type="AlphaFoldDB" id="A0A154PU69"/>
<evidence type="ECO:0000259" key="2">
    <source>
        <dbReference type="Pfam" id="PF20266"/>
    </source>
</evidence>
<evidence type="ECO:0000313" key="4">
    <source>
        <dbReference type="Proteomes" id="UP000076502"/>
    </source>
</evidence>
<dbReference type="Proteomes" id="UP000076502">
    <property type="component" value="Unassembled WGS sequence"/>
</dbReference>
<dbReference type="OrthoDB" id="5948335at2759"/>
<protein>
    <recommendedName>
        <fullName evidence="2">Mab-21-like HhH/H2TH-like domain-containing protein</fullName>
    </recommendedName>
</protein>
<dbReference type="Pfam" id="PF20266">
    <property type="entry name" value="Mab-21_C"/>
    <property type="match status" value="1"/>
</dbReference>
<evidence type="ECO:0000256" key="1">
    <source>
        <dbReference type="SAM" id="MobiDB-lite"/>
    </source>
</evidence>
<reference evidence="3 4" key="1">
    <citation type="submission" date="2015-07" db="EMBL/GenBank/DDBJ databases">
        <title>The genome of Dufourea novaeangliae.</title>
        <authorList>
            <person name="Pan H."/>
            <person name="Kapheim K."/>
        </authorList>
    </citation>
    <scope>NUCLEOTIDE SEQUENCE [LARGE SCALE GENOMIC DNA]</scope>
    <source>
        <strain evidence="3">0120121106</strain>
        <tissue evidence="3">Whole body</tissue>
    </source>
</reference>
<feature type="region of interest" description="Disordered" evidence="1">
    <location>
        <begin position="1011"/>
        <end position="1034"/>
    </location>
</feature>
<accession>A0A154PU69</accession>
<feature type="domain" description="Mab-21-like HhH/H2TH-like" evidence="2">
    <location>
        <begin position="365"/>
        <end position="440"/>
    </location>
</feature>
<dbReference type="EMBL" id="KQ435120">
    <property type="protein sequence ID" value="KZC14750.1"/>
    <property type="molecule type" value="Genomic_DNA"/>
</dbReference>
<dbReference type="PANTHER" id="PTHR10656">
    <property type="entry name" value="CELL FATE DETERMINING PROTEIN MAB21-RELATED"/>
    <property type="match status" value="1"/>
</dbReference>
<keyword evidence="4" id="KW-1185">Reference proteome</keyword>
<name>A0A154PU69_DUFNO</name>
<proteinExistence type="predicted"/>
<feature type="compositionally biased region" description="Basic and acidic residues" evidence="1">
    <location>
        <begin position="1020"/>
        <end position="1032"/>
    </location>
</feature>
<sequence length="1075" mass="121862">MGCTLSGPSYTKGGIRLVSTKLAFTKGQLHNLNTYFRKLVEEAENDSSSSTAIEAIVERLVQRLMLAVGNLDRRFSSVFLVSLNEPRRTKRLRFEYLLRIDALSTPTSSSELEISRVSVEEDAGLPGFIRLKLLGTGAKPWREYADGAGRLRRDLVKAKLANLLAVAIKRDSIGSTNGEEEDEEACGSPGQVVDAEVLDKILKQPDHCRVFYGAAASDGPLPEPKDHRVALIEDSGGILLRIALDGCKSREVEVRLLVGIGLSSWPSSADYPERVPLYHCDALFHYTVAHSGMYAMAVGPYPGARCEDRATLWGIRVPAAEKIMSQHYAADSVPGLTESVLIEILHQLREGHALNPLIKSKASRKRDPSSQDRLRVVSRHILRTMYRWSLERAGPDPLTCWAPDTLSRHVLLVLDELVTALKCQNLRCYFLPRCNVMLQCARGGIVHHEDFYISDCRLLESYMETLHHRSFSMTPAAPRPLDVMESELIVRWRDIVFALPRGTADADYGYNPRQLEYLSLIVEQVLRAKDASAQDRLDNSSYRNFPEFSYHTTEQVQKLVFLLKLVLTQAKDQIHASTNRGTRADEHRRNLKKRKHYNTTSQFDYSVELLIDVVRRDRETASMDLDSPTIMAKILLQWLYFGMDYDTKYLEPVLRPYLSNLFYNLHENGWYTACWRNKQEIYATEMQSLSAFCRSVVTQEISPAIGIVDFLSKGWRWAESMTKMIERSGNTLRLIFLFGDKVFGYNLTFTENKALSAFSTWSKARNVSMIARRRRMNLRAGEILDSLSESRGNGGSTCENKGVAGHTELRNVSPLTYVASLSRPRARHRGPGDLVSAMVSIGKFRILQEVAAVLPRDERLAMLDMVQRVAREWSRSSRKTSRLDTSDSPRQIYRPRPESDLVDSSPRLSPGILERRIIMEHQKQLEREMQEMHDTLRRNALSRRRTSVWGDSNSVSSWSSSIDSFAGTITLRKYRTPIWDAIKGSSPARADPPCRDRDIAGNTFDEMISREESPTWSTLDARRNLEDPKNGDELPSWDALEATLNRRLCNYGNALTESTKMDKSIERSCASTPRE</sequence>
<evidence type="ECO:0000313" key="3">
    <source>
        <dbReference type="EMBL" id="KZC14750.1"/>
    </source>
</evidence>
<feature type="compositionally biased region" description="Basic and acidic residues" evidence="1">
    <location>
        <begin position="874"/>
        <end position="887"/>
    </location>
</feature>
<organism evidence="3 4">
    <name type="scientific">Dufourea novaeangliae</name>
    <name type="common">Sweat bee</name>
    <dbReference type="NCBI Taxonomy" id="178035"/>
    <lineage>
        <taxon>Eukaryota</taxon>
        <taxon>Metazoa</taxon>
        <taxon>Ecdysozoa</taxon>
        <taxon>Arthropoda</taxon>
        <taxon>Hexapoda</taxon>
        <taxon>Insecta</taxon>
        <taxon>Pterygota</taxon>
        <taxon>Neoptera</taxon>
        <taxon>Endopterygota</taxon>
        <taxon>Hymenoptera</taxon>
        <taxon>Apocrita</taxon>
        <taxon>Aculeata</taxon>
        <taxon>Apoidea</taxon>
        <taxon>Anthophila</taxon>
        <taxon>Halictidae</taxon>
        <taxon>Rophitinae</taxon>
        <taxon>Dufourea</taxon>
    </lineage>
</organism>
<dbReference type="PANTHER" id="PTHR10656:SF70">
    <property type="entry name" value="PROTEIN MAB-21-RELATED"/>
    <property type="match status" value="1"/>
</dbReference>
<dbReference type="InterPro" id="IPR046906">
    <property type="entry name" value="Mab-21_HhH/H2TH-like"/>
</dbReference>
<dbReference type="STRING" id="178035.A0A154PU69"/>
<dbReference type="Gene3D" id="1.10.1410.40">
    <property type="match status" value="1"/>
</dbReference>